<dbReference type="InterPro" id="IPR034660">
    <property type="entry name" value="DinB/YfiT-like"/>
</dbReference>
<evidence type="ECO:0000313" key="3">
    <source>
        <dbReference type="Proteomes" id="UP000782312"/>
    </source>
</evidence>
<dbReference type="SUPFAM" id="SSF109854">
    <property type="entry name" value="DinB/YfiT-like putative metalloenzymes"/>
    <property type="match status" value="1"/>
</dbReference>
<dbReference type="Pfam" id="PF12867">
    <property type="entry name" value="DinB_2"/>
    <property type="match status" value="1"/>
</dbReference>
<dbReference type="Gene3D" id="1.20.120.450">
    <property type="entry name" value="dinb family like domain"/>
    <property type="match status" value="1"/>
</dbReference>
<evidence type="ECO:0000259" key="1">
    <source>
        <dbReference type="Pfam" id="PF12867"/>
    </source>
</evidence>
<protein>
    <submittedName>
        <fullName evidence="2">DinB family protein</fullName>
    </submittedName>
</protein>
<dbReference type="Proteomes" id="UP000782312">
    <property type="component" value="Unassembled WGS sequence"/>
</dbReference>
<dbReference type="AlphaFoldDB" id="A0A932HZ74"/>
<gene>
    <name evidence="2" type="ORF">HYZ11_05430</name>
</gene>
<dbReference type="InterPro" id="IPR024775">
    <property type="entry name" value="DinB-like"/>
</dbReference>
<organism evidence="2 3">
    <name type="scientific">Tectimicrobiota bacterium</name>
    <dbReference type="NCBI Taxonomy" id="2528274"/>
    <lineage>
        <taxon>Bacteria</taxon>
        <taxon>Pseudomonadati</taxon>
        <taxon>Nitrospinota/Tectimicrobiota group</taxon>
        <taxon>Candidatus Tectimicrobiota</taxon>
    </lineage>
</organism>
<proteinExistence type="predicted"/>
<accession>A0A932HZ74</accession>
<dbReference type="EMBL" id="JACPUR010000014">
    <property type="protein sequence ID" value="MBI3127025.1"/>
    <property type="molecule type" value="Genomic_DNA"/>
</dbReference>
<reference evidence="2" key="1">
    <citation type="submission" date="2020-07" db="EMBL/GenBank/DDBJ databases">
        <title>Huge and variable diversity of episymbiotic CPR bacteria and DPANN archaea in groundwater ecosystems.</title>
        <authorList>
            <person name="He C.Y."/>
            <person name="Keren R."/>
            <person name="Whittaker M."/>
            <person name="Farag I.F."/>
            <person name="Doudna J."/>
            <person name="Cate J.H.D."/>
            <person name="Banfield J.F."/>
        </authorList>
    </citation>
    <scope>NUCLEOTIDE SEQUENCE</scope>
    <source>
        <strain evidence="2">NC_groundwater_763_Ag_S-0.2um_68_21</strain>
    </source>
</reference>
<comment type="caution">
    <text evidence="2">The sequence shown here is derived from an EMBL/GenBank/DDBJ whole genome shotgun (WGS) entry which is preliminary data.</text>
</comment>
<name>A0A932HZ74_UNCTE</name>
<feature type="domain" description="DinB-like" evidence="1">
    <location>
        <begin position="12"/>
        <end position="160"/>
    </location>
</feature>
<evidence type="ECO:0000313" key="2">
    <source>
        <dbReference type="EMBL" id="MBI3127025.1"/>
    </source>
</evidence>
<sequence>MYTAPDVVAKTLELNSNLVRMALEGLSDEEFLQQPKADCNPIAWLLWHMTRVEDSILSRFSGEPQVWIEGGWHERIQAPGGAEDAGMGNKMEQVCAFRAGKEDLLAYAEAVRQNTQDILPAISTEMLTAKVENPPSPAVQRQGDFLSILLTDYSHHAGQICYLRGYIKGAGWLPF</sequence>